<evidence type="ECO:0000313" key="2">
    <source>
        <dbReference type="Proteomes" id="UP000708338"/>
    </source>
</evidence>
<dbReference type="PANTHER" id="PTHR38733">
    <property type="entry name" value="PROTEIN MCRC"/>
    <property type="match status" value="1"/>
</dbReference>
<reference evidence="1" key="1">
    <citation type="journal article" date="2021" name="Gut Microbes">
        <title>A synthetic consortium of 100 gut commensals modulates the composition and function in a colon model of the microbiome of elderly subjects.</title>
        <authorList>
            <person name="Perez M."/>
            <person name="Ntemiri A."/>
            <person name="Tan H."/>
            <person name="Harris H.M.B."/>
            <person name="Roager H.M."/>
            <person name="Ribiere C."/>
            <person name="O'Toole P.W."/>
        </authorList>
    </citation>
    <scope>NUCLEOTIDE SEQUENCE</scope>
    <source>
        <strain evidence="1">MCC335</strain>
    </source>
</reference>
<organism evidence="1 2">
    <name type="scientific">Enterocloster citroniae</name>
    <dbReference type="NCBI Taxonomy" id="358743"/>
    <lineage>
        <taxon>Bacteria</taxon>
        <taxon>Bacillati</taxon>
        <taxon>Bacillota</taxon>
        <taxon>Clostridia</taxon>
        <taxon>Lachnospirales</taxon>
        <taxon>Lachnospiraceae</taxon>
        <taxon>Enterocloster</taxon>
    </lineage>
</organism>
<dbReference type="AlphaFoldDB" id="A0AA41K947"/>
<dbReference type="Proteomes" id="UP000708338">
    <property type="component" value="Unassembled WGS sequence"/>
</dbReference>
<name>A0AA41K947_9FIRM</name>
<proteinExistence type="predicted"/>
<sequence>MPMESDVVHIPQGSVLRLLDGEKEFLLKAFEPRGISTGCIDFQQNIVSFPQAYVGYINLPTRRIMIDPKHNGVNLRHIIRIYYFLYSSDSSDLDDPIYDVDSGGTFDIIELFISELDKVAKKGLPVEYREGRENLQYLRGNINVVQTMMNKQLGRRDIFDCSFDELSRDITINQVLYKAYNKAIRIMDMEKASLLNRDFGDISDIYQVPQITLNTNTMYCKKALTLAYMILNDLSVSDYGNQAYGQNFLVNFDRLFEDFIKKILVTYSGDYNFTYWESEKQYAVCSGADYDDYFKSYIPDMLYLYQENEMPISAFGILDMKNKTSKPFSNADVYQMFFYANELHSKRVILCYPAGREQQNAVLKFNNEDFSLKQIHGVYINIAGDTSKEFKENINMFIDKIKALM</sequence>
<dbReference type="EMBL" id="WQPS01000141">
    <property type="protein sequence ID" value="MBT9813418.1"/>
    <property type="molecule type" value="Genomic_DNA"/>
</dbReference>
<dbReference type="PANTHER" id="PTHR38733:SF1">
    <property type="entry name" value="TYPE IV METHYL-DIRECTED RESTRICTION ENZYME ECOKMCRBC"/>
    <property type="match status" value="1"/>
</dbReference>
<comment type="caution">
    <text evidence="1">The sequence shown here is derived from an EMBL/GenBank/DDBJ whole genome shotgun (WGS) entry which is preliminary data.</text>
</comment>
<evidence type="ECO:0000313" key="1">
    <source>
        <dbReference type="EMBL" id="MBT9813418.1"/>
    </source>
</evidence>
<gene>
    <name evidence="1" type="ORF">GPL26_28015</name>
</gene>
<protein>
    <recommendedName>
        <fullName evidence="3">Restriction endonuclease</fullName>
    </recommendedName>
</protein>
<evidence type="ECO:0008006" key="3">
    <source>
        <dbReference type="Google" id="ProtNLM"/>
    </source>
</evidence>
<dbReference type="Pfam" id="PF10117">
    <property type="entry name" value="McrBC"/>
    <property type="match status" value="1"/>
</dbReference>
<dbReference type="InterPro" id="IPR019292">
    <property type="entry name" value="McrC"/>
</dbReference>
<accession>A0AA41K947</accession>